<dbReference type="SUPFAM" id="SSF56112">
    <property type="entry name" value="Protein kinase-like (PK-like)"/>
    <property type="match status" value="1"/>
</dbReference>
<dbReference type="GO" id="GO:0007165">
    <property type="term" value="P:signal transduction"/>
    <property type="evidence" value="ECO:0007669"/>
    <property type="project" value="TreeGrafter"/>
</dbReference>
<feature type="compositionally biased region" description="Low complexity" evidence="7">
    <location>
        <begin position="1"/>
        <end position="18"/>
    </location>
</feature>
<evidence type="ECO:0000256" key="1">
    <source>
        <dbReference type="ARBA" id="ARBA00022527"/>
    </source>
</evidence>
<dbReference type="InterPro" id="IPR017441">
    <property type="entry name" value="Protein_kinase_ATP_BS"/>
</dbReference>
<dbReference type="PROSITE" id="PS00107">
    <property type="entry name" value="PROTEIN_KINASE_ATP"/>
    <property type="match status" value="1"/>
</dbReference>
<dbReference type="Gene3D" id="3.30.200.20">
    <property type="entry name" value="Phosphorylase Kinase, domain 1"/>
    <property type="match status" value="1"/>
</dbReference>
<keyword evidence="3 6" id="KW-0547">Nucleotide-binding</keyword>
<keyword evidence="10" id="KW-1185">Reference proteome</keyword>
<evidence type="ECO:0000256" key="2">
    <source>
        <dbReference type="ARBA" id="ARBA00022679"/>
    </source>
</evidence>
<evidence type="ECO:0000256" key="6">
    <source>
        <dbReference type="PROSITE-ProRule" id="PRU10141"/>
    </source>
</evidence>
<feature type="region of interest" description="Disordered" evidence="7">
    <location>
        <begin position="1"/>
        <end position="20"/>
    </location>
</feature>
<dbReference type="PROSITE" id="PS50011">
    <property type="entry name" value="PROTEIN_KINASE_DOM"/>
    <property type="match status" value="1"/>
</dbReference>
<dbReference type="AlphaFoldDB" id="A0A167HFX2"/>
<reference evidence="9 10" key="1">
    <citation type="journal article" date="2016" name="Mol. Biol. Evol.">
        <title>Comparative Genomics of Early-Diverging Mushroom-Forming Fungi Provides Insights into the Origins of Lignocellulose Decay Capabilities.</title>
        <authorList>
            <person name="Nagy L.G."/>
            <person name="Riley R."/>
            <person name="Tritt A."/>
            <person name="Adam C."/>
            <person name="Daum C."/>
            <person name="Floudas D."/>
            <person name="Sun H."/>
            <person name="Yadav J.S."/>
            <person name="Pangilinan J."/>
            <person name="Larsson K.H."/>
            <person name="Matsuura K."/>
            <person name="Barry K."/>
            <person name="Labutti K."/>
            <person name="Kuo R."/>
            <person name="Ohm R.A."/>
            <person name="Bhattacharya S.S."/>
            <person name="Shirouzu T."/>
            <person name="Yoshinaga Y."/>
            <person name="Martin F.M."/>
            <person name="Grigoriev I.V."/>
            <person name="Hibbett D.S."/>
        </authorList>
    </citation>
    <scope>NUCLEOTIDE SEQUENCE [LARGE SCALE GENOMIC DNA]</scope>
    <source>
        <strain evidence="9 10">TUFC12733</strain>
    </source>
</reference>
<dbReference type="OrthoDB" id="68483at2759"/>
<gene>
    <name evidence="9" type="ORF">CALVIDRAFT_488853</name>
</gene>
<feature type="domain" description="Protein kinase" evidence="8">
    <location>
        <begin position="46"/>
        <end position="416"/>
    </location>
</feature>
<dbReference type="SMART" id="SM00220">
    <property type="entry name" value="S_TKc"/>
    <property type="match status" value="1"/>
</dbReference>
<dbReference type="Gene3D" id="1.10.510.10">
    <property type="entry name" value="Transferase(Phosphotransferase) domain 1"/>
    <property type="match status" value="1"/>
</dbReference>
<dbReference type="Proteomes" id="UP000076738">
    <property type="component" value="Unassembled WGS sequence"/>
</dbReference>
<feature type="binding site" evidence="6">
    <location>
        <position position="79"/>
    </location>
    <ligand>
        <name>ATP</name>
        <dbReference type="ChEBI" id="CHEBI:30616"/>
    </ligand>
</feature>
<dbReference type="PANTHER" id="PTHR43895">
    <property type="entry name" value="CALCIUM/CALMODULIN-DEPENDENT PROTEIN KINASE KINASE-RELATED"/>
    <property type="match status" value="1"/>
</dbReference>
<evidence type="ECO:0000313" key="10">
    <source>
        <dbReference type="Proteomes" id="UP000076738"/>
    </source>
</evidence>
<evidence type="ECO:0000256" key="4">
    <source>
        <dbReference type="ARBA" id="ARBA00022777"/>
    </source>
</evidence>
<dbReference type="InterPro" id="IPR000719">
    <property type="entry name" value="Prot_kinase_dom"/>
</dbReference>
<protein>
    <submittedName>
        <fullName evidence="9">Kinase-like protein</fullName>
    </submittedName>
</protein>
<evidence type="ECO:0000256" key="5">
    <source>
        <dbReference type="ARBA" id="ARBA00022840"/>
    </source>
</evidence>
<dbReference type="GO" id="GO:0004674">
    <property type="term" value="F:protein serine/threonine kinase activity"/>
    <property type="evidence" value="ECO:0007669"/>
    <property type="project" value="UniProtKB-KW"/>
</dbReference>
<keyword evidence="5 6" id="KW-0067">ATP-binding</keyword>
<evidence type="ECO:0000256" key="3">
    <source>
        <dbReference type="ARBA" id="ARBA00022741"/>
    </source>
</evidence>
<keyword evidence="2" id="KW-0808">Transferase</keyword>
<evidence type="ECO:0000313" key="9">
    <source>
        <dbReference type="EMBL" id="KZO91580.1"/>
    </source>
</evidence>
<dbReference type="STRING" id="1330018.A0A167HFX2"/>
<evidence type="ECO:0000259" key="8">
    <source>
        <dbReference type="PROSITE" id="PS50011"/>
    </source>
</evidence>
<keyword evidence="4 9" id="KW-0418">Kinase</keyword>
<organism evidence="9 10">
    <name type="scientific">Calocera viscosa (strain TUFC12733)</name>
    <dbReference type="NCBI Taxonomy" id="1330018"/>
    <lineage>
        <taxon>Eukaryota</taxon>
        <taxon>Fungi</taxon>
        <taxon>Dikarya</taxon>
        <taxon>Basidiomycota</taxon>
        <taxon>Agaricomycotina</taxon>
        <taxon>Dacrymycetes</taxon>
        <taxon>Dacrymycetales</taxon>
        <taxon>Dacrymycetaceae</taxon>
        <taxon>Calocera</taxon>
    </lineage>
</organism>
<dbReference type="PANTHER" id="PTHR43895:SF152">
    <property type="entry name" value="SERINE_THREONINE-PROTEIN KINASE TOS3"/>
    <property type="match status" value="1"/>
</dbReference>
<dbReference type="GO" id="GO:0005524">
    <property type="term" value="F:ATP binding"/>
    <property type="evidence" value="ECO:0007669"/>
    <property type="project" value="UniProtKB-UniRule"/>
</dbReference>
<accession>A0A167HFX2</accession>
<dbReference type="EMBL" id="KV417321">
    <property type="protein sequence ID" value="KZO91580.1"/>
    <property type="molecule type" value="Genomic_DNA"/>
</dbReference>
<dbReference type="InterPro" id="IPR011009">
    <property type="entry name" value="Kinase-like_dom_sf"/>
</dbReference>
<evidence type="ECO:0000256" key="7">
    <source>
        <dbReference type="SAM" id="MobiDB-lite"/>
    </source>
</evidence>
<name>A0A167HFX2_CALVF</name>
<dbReference type="CDD" id="cd14008">
    <property type="entry name" value="STKc_LKB1_CaMKK"/>
    <property type="match status" value="1"/>
</dbReference>
<keyword evidence="1" id="KW-0723">Serine/threonine-protein kinase</keyword>
<proteinExistence type="predicted"/>
<sequence length="418" mass="46947">MQSSAASGSSRPASLARSVTNRTVTETRTAVIHDHHRTNRRMINQYVIIRKLGAGQHGTVYLAQDLSLDRQVALKTVRKWNQEALNFKLKVEYRKWIQVYKRDPSLPVPFALQEHLNKQKREIAVMKKCDHPNLVKLLEVIDDPKRSTMILVLEYMSGGEVKWRTGEDGSQPIMPTRRVREIIRDTISGLEYLHHQGIIHRDIKPSNLLEDADGSVKIGDFGTAVFSYALRLKSAGRAAENEVHDSLLLDDRDLAKAAGSPACLAPELSFDLSKPVPFTSSPSHTRSPNHHEVGVTEVSPRMTSLLSLRRAPPMPTTAIDVWALGITAYFLLFACSPYGNFTGGIGKLMQDIPTWVFSFPATMGSDGVRMDSPEGREVLDMFSRLLEKDPERRITLRELRVGPTCMRSRPMSHAPLFF</sequence>
<dbReference type="Pfam" id="PF00069">
    <property type="entry name" value="Pkinase"/>
    <property type="match status" value="1"/>
</dbReference>